<reference evidence="1 2" key="1">
    <citation type="submission" date="2020-08" db="EMBL/GenBank/DDBJ databases">
        <title>Genomic Encyclopedia of Type Strains, Phase IV (KMG-IV): sequencing the most valuable type-strain genomes for metagenomic binning, comparative biology and taxonomic classification.</title>
        <authorList>
            <person name="Goeker M."/>
        </authorList>
    </citation>
    <scope>NUCLEOTIDE SEQUENCE [LARGE SCALE GENOMIC DNA]</scope>
    <source>
        <strain evidence="1 2">DSM 100211</strain>
    </source>
</reference>
<dbReference type="AlphaFoldDB" id="A0A7W6D5W8"/>
<evidence type="ECO:0000313" key="2">
    <source>
        <dbReference type="Proteomes" id="UP000574761"/>
    </source>
</evidence>
<name>A0A7W6D5W8_9HYPH</name>
<protein>
    <submittedName>
        <fullName evidence="1">Uncharacterized protein</fullName>
    </submittedName>
</protein>
<evidence type="ECO:0000313" key="1">
    <source>
        <dbReference type="EMBL" id="MBB3975161.1"/>
    </source>
</evidence>
<organism evidence="1 2">
    <name type="scientific">Mycoplana azooxidifex</name>
    <dbReference type="NCBI Taxonomy" id="1636188"/>
    <lineage>
        <taxon>Bacteria</taxon>
        <taxon>Pseudomonadati</taxon>
        <taxon>Pseudomonadota</taxon>
        <taxon>Alphaproteobacteria</taxon>
        <taxon>Hyphomicrobiales</taxon>
        <taxon>Rhizobiaceae</taxon>
        <taxon>Mycoplana</taxon>
    </lineage>
</organism>
<dbReference type="EMBL" id="JACIEE010000001">
    <property type="protein sequence ID" value="MBB3975161.1"/>
    <property type="molecule type" value="Genomic_DNA"/>
</dbReference>
<dbReference type="Proteomes" id="UP000574761">
    <property type="component" value="Unassembled WGS sequence"/>
</dbReference>
<dbReference type="RefSeq" id="WP_183798208.1">
    <property type="nucleotide sequence ID" value="NZ_JACIEE010000001.1"/>
</dbReference>
<gene>
    <name evidence="1" type="ORF">GGQ64_000337</name>
</gene>
<sequence>MLFIFSKPNFVQIAWNGKAPERQSRVRNLVAEAPLGPLSIVRTRNVG</sequence>
<comment type="caution">
    <text evidence="1">The sequence shown here is derived from an EMBL/GenBank/DDBJ whole genome shotgun (WGS) entry which is preliminary data.</text>
</comment>
<keyword evidence="2" id="KW-1185">Reference proteome</keyword>
<proteinExistence type="predicted"/>
<accession>A0A7W6D5W8</accession>